<dbReference type="EMBL" id="BPQB01000005">
    <property type="protein sequence ID" value="GJE86916.1"/>
    <property type="molecule type" value="Genomic_DNA"/>
</dbReference>
<evidence type="ECO:0000313" key="2">
    <source>
        <dbReference type="EMBL" id="GJE86916.1"/>
    </source>
</evidence>
<proteinExistence type="predicted"/>
<dbReference type="Proteomes" id="UP000703269">
    <property type="component" value="Unassembled WGS sequence"/>
</dbReference>
<comment type="caution">
    <text evidence="2">The sequence shown here is derived from an EMBL/GenBank/DDBJ whole genome shotgun (WGS) entry which is preliminary data.</text>
</comment>
<sequence length="273" mass="30058">MTAIISPRPRRVSFEPAQVLERPVPLLSPPIYLSTDIPRSPGLFSPPRLLSPINIAAPGIHKSNLSKASSACGSTKRRRTHATSSRASRRRHTRPDLSTAFGPSVFDSLPWISQVECAPERVDVWDVADLSLLPDEPLRPHSRCSSGVGPVRHRRTSTRLSAAAGNALTEPISLMPIDIDNGALFQVPHSLRSMPRTPLQEFPQEPLPTHLLPAAEVERSILDPRTPPPTYRFDPQNVVFHNLMPVLPATEPELPPSFAELARPMSPASRLRL</sequence>
<accession>A0A9P3G274</accession>
<reference evidence="2 3" key="1">
    <citation type="submission" date="2021-08" db="EMBL/GenBank/DDBJ databases">
        <title>Draft Genome Sequence of Phanerochaete sordida strain YK-624.</title>
        <authorList>
            <person name="Mori T."/>
            <person name="Dohra H."/>
            <person name="Suzuki T."/>
            <person name="Kawagishi H."/>
            <person name="Hirai H."/>
        </authorList>
    </citation>
    <scope>NUCLEOTIDE SEQUENCE [LARGE SCALE GENOMIC DNA]</scope>
    <source>
        <strain evidence="2 3">YK-624</strain>
    </source>
</reference>
<dbReference type="OrthoDB" id="3204463at2759"/>
<dbReference type="AlphaFoldDB" id="A0A9P3G274"/>
<name>A0A9P3G274_9APHY</name>
<keyword evidence="3" id="KW-1185">Reference proteome</keyword>
<organism evidence="2 3">
    <name type="scientific">Phanerochaete sordida</name>
    <dbReference type="NCBI Taxonomy" id="48140"/>
    <lineage>
        <taxon>Eukaryota</taxon>
        <taxon>Fungi</taxon>
        <taxon>Dikarya</taxon>
        <taxon>Basidiomycota</taxon>
        <taxon>Agaricomycotina</taxon>
        <taxon>Agaricomycetes</taxon>
        <taxon>Polyporales</taxon>
        <taxon>Phanerochaetaceae</taxon>
        <taxon>Phanerochaete</taxon>
    </lineage>
</organism>
<evidence type="ECO:0000256" key="1">
    <source>
        <dbReference type="SAM" id="MobiDB-lite"/>
    </source>
</evidence>
<feature type="region of interest" description="Disordered" evidence="1">
    <location>
        <begin position="65"/>
        <end position="99"/>
    </location>
</feature>
<gene>
    <name evidence="2" type="ORF">PsYK624_029990</name>
</gene>
<protein>
    <submittedName>
        <fullName evidence="2">Uncharacterized protein</fullName>
    </submittedName>
</protein>
<evidence type="ECO:0000313" key="3">
    <source>
        <dbReference type="Proteomes" id="UP000703269"/>
    </source>
</evidence>
<feature type="compositionally biased region" description="Basic residues" evidence="1">
    <location>
        <begin position="75"/>
        <end position="93"/>
    </location>
</feature>